<gene>
    <name evidence="2" type="ORF">STA1M1_16480</name>
</gene>
<evidence type="ECO:0008006" key="4">
    <source>
        <dbReference type="Google" id="ProtNLM"/>
    </source>
</evidence>
<sequence length="122" mass="13154">MPFARFALAALLALAPAAASAQSCAIVELEAGFTAGDLSGIAPPEGVLCYELHIPRGQNMSIEVINGINVAVTVPDYYDARSARTFIGDLPERLELRVFQLLRSVRPEPFTVRLRFEPPGNG</sequence>
<dbReference type="RefSeq" id="WP_281841764.1">
    <property type="nucleotide sequence ID" value="NZ_BROH01000004.1"/>
</dbReference>
<comment type="caution">
    <text evidence="2">The sequence shown here is derived from an EMBL/GenBank/DDBJ whole genome shotgun (WGS) entry which is preliminary data.</text>
</comment>
<name>A0ABQ5LRZ9_9RHOB</name>
<dbReference type="PROSITE" id="PS51257">
    <property type="entry name" value="PROKAR_LIPOPROTEIN"/>
    <property type="match status" value="1"/>
</dbReference>
<evidence type="ECO:0000313" key="2">
    <source>
        <dbReference type="EMBL" id="GKY87779.1"/>
    </source>
</evidence>
<protein>
    <recommendedName>
        <fullName evidence="4">AMIN domain-containing protein</fullName>
    </recommendedName>
</protein>
<dbReference type="Proteomes" id="UP001144205">
    <property type="component" value="Unassembled WGS sequence"/>
</dbReference>
<proteinExistence type="predicted"/>
<evidence type="ECO:0000256" key="1">
    <source>
        <dbReference type="SAM" id="SignalP"/>
    </source>
</evidence>
<accession>A0ABQ5LRZ9</accession>
<feature type="chain" id="PRO_5045198196" description="AMIN domain-containing protein" evidence="1">
    <location>
        <begin position="22"/>
        <end position="122"/>
    </location>
</feature>
<dbReference type="EMBL" id="BROH01000004">
    <property type="protein sequence ID" value="GKY87779.1"/>
    <property type="molecule type" value="Genomic_DNA"/>
</dbReference>
<feature type="signal peptide" evidence="1">
    <location>
        <begin position="1"/>
        <end position="21"/>
    </location>
</feature>
<keyword evidence="1" id="KW-0732">Signal</keyword>
<evidence type="ECO:0000313" key="3">
    <source>
        <dbReference type="Proteomes" id="UP001144205"/>
    </source>
</evidence>
<reference evidence="2" key="1">
    <citation type="journal article" date="2023" name="Int. J. Syst. Evol. Microbiol.">
        <title>Sinisalibacter aestuarii sp. nov., isolated from estuarine sediment of the Arakawa River.</title>
        <authorList>
            <person name="Arafat S.T."/>
            <person name="Hirano S."/>
            <person name="Sato A."/>
            <person name="Takeuchi K."/>
            <person name="Yasuda T."/>
            <person name="Terahara T."/>
            <person name="Hamada M."/>
            <person name="Kobayashi T."/>
        </authorList>
    </citation>
    <scope>NUCLEOTIDE SEQUENCE</scope>
    <source>
        <strain evidence="2">B-399</strain>
    </source>
</reference>
<organism evidence="2 3">
    <name type="scientific">Sinisalibacter aestuarii</name>
    <dbReference type="NCBI Taxonomy" id="2949426"/>
    <lineage>
        <taxon>Bacteria</taxon>
        <taxon>Pseudomonadati</taxon>
        <taxon>Pseudomonadota</taxon>
        <taxon>Alphaproteobacteria</taxon>
        <taxon>Rhodobacterales</taxon>
        <taxon>Roseobacteraceae</taxon>
        <taxon>Sinisalibacter</taxon>
    </lineage>
</organism>
<keyword evidence="3" id="KW-1185">Reference proteome</keyword>